<protein>
    <submittedName>
        <fullName evidence="2">Capsid protein</fullName>
    </submittedName>
</protein>
<evidence type="ECO:0000313" key="2">
    <source>
        <dbReference type="EMBL" id="QWY79433.1"/>
    </source>
</evidence>
<organism evidence="2">
    <name type="scientific">Cressdnaviricota sp</name>
    <dbReference type="NCBI Taxonomy" id="2748378"/>
    <lineage>
        <taxon>Viruses</taxon>
        <taxon>Monodnaviria</taxon>
        <taxon>Shotokuvirae</taxon>
        <taxon>Cressdnaviricota</taxon>
    </lineage>
</organism>
<proteinExistence type="predicted"/>
<accession>A0A8F3II45</accession>
<sequence length="300" mass="33420">MAYARRKYGSYKARKRTKSSSRRVSYAKRRPYRRTKRTSRPVTKKRILNTTSRKKRDEMLPFFQNGKGASGASGPAQFTAATGAVFCWAATARDFTINTSGATGPVSYPAARTATRCYMVGLKETIEIQTSTGLPWQWRRICFTKKGPLGLVAAPELETSYGEQRVLYNYNSGQSADLTDTQTLFGLLFNGTYGVDWTESLIAKTDKNRVSIKFDQTTTVSSGNASGKLFKKSMWMPMRSTLVYDDDESGMTETGSKYSTTGRAGMGDYYVVDIIKAGIGGTSSDQIQFNPCSTLYWHER</sequence>
<dbReference type="EMBL" id="MT446301">
    <property type="protein sequence ID" value="QWY79433.1"/>
    <property type="molecule type" value="Genomic_DNA"/>
</dbReference>
<evidence type="ECO:0000256" key="1">
    <source>
        <dbReference type="SAM" id="MobiDB-lite"/>
    </source>
</evidence>
<name>A0A8F3II45_9VIRU</name>
<feature type="compositionally biased region" description="Basic residues" evidence="1">
    <location>
        <begin position="1"/>
        <end position="47"/>
    </location>
</feature>
<reference evidence="2" key="1">
    <citation type="submission" date="2020-05" db="EMBL/GenBank/DDBJ databases">
        <title>Viral metagenome analysis of wild birds revealed diverse small circular ssDNA viral genomes.</title>
        <authorList>
            <person name="Yao Y."/>
            <person name="Zhang W."/>
        </authorList>
    </citation>
    <scope>NUCLEOTIDE SEQUENCE</scope>
    <source>
        <strain evidence="2">Wd-yyx-5</strain>
    </source>
</reference>
<feature type="region of interest" description="Disordered" evidence="1">
    <location>
        <begin position="1"/>
        <end position="51"/>
    </location>
</feature>